<dbReference type="InterPro" id="IPR012291">
    <property type="entry name" value="CBM2_carb-bd_dom_sf"/>
</dbReference>
<evidence type="ECO:0000313" key="3">
    <source>
        <dbReference type="EMBL" id="GIH08424.1"/>
    </source>
</evidence>
<protein>
    <recommendedName>
        <fullName evidence="2">CBM2 domain-containing protein</fullName>
    </recommendedName>
</protein>
<keyword evidence="4" id="KW-1185">Reference proteome</keyword>
<sequence length="241" mass="24759">MLLPVMAKHRRPQDDPPDPVPAEEPAAGHRARPALSIRRHAIVAAAAASLSLIGATGWALTRPDSGPGDGSPRAAAPDAMASAGGLDGFGPASPVASSGAARPSPRPSVAQPPSTPPRTEASPARSIATTVDGLQATYTMLTWQGGYQVTLVVTNQTTAPALWKLRIELPAKAMFGHSWSAELARDGAVLTFTPPKWDNGNPRPLAPGATHTFGFIALQTSGAYSLVSCAVDGVACRAVQP</sequence>
<dbReference type="InterPro" id="IPR001919">
    <property type="entry name" value="CBD2"/>
</dbReference>
<feature type="region of interest" description="Disordered" evidence="1">
    <location>
        <begin position="1"/>
        <end position="33"/>
    </location>
</feature>
<feature type="compositionally biased region" description="Low complexity" evidence="1">
    <location>
        <begin position="90"/>
        <end position="112"/>
    </location>
</feature>
<dbReference type="SMART" id="SM00637">
    <property type="entry name" value="CBD_II"/>
    <property type="match status" value="1"/>
</dbReference>
<dbReference type="InterPro" id="IPR008965">
    <property type="entry name" value="CBM2/CBM3_carb-bd_dom_sf"/>
</dbReference>
<dbReference type="Gene3D" id="2.60.40.290">
    <property type="match status" value="1"/>
</dbReference>
<dbReference type="GO" id="GO:0005975">
    <property type="term" value="P:carbohydrate metabolic process"/>
    <property type="evidence" value="ECO:0007669"/>
    <property type="project" value="InterPro"/>
</dbReference>
<comment type="caution">
    <text evidence="3">The sequence shown here is derived from an EMBL/GenBank/DDBJ whole genome shotgun (WGS) entry which is preliminary data.</text>
</comment>
<feature type="domain" description="CBM2" evidence="2">
    <location>
        <begin position="127"/>
        <end position="239"/>
    </location>
</feature>
<dbReference type="GO" id="GO:0030247">
    <property type="term" value="F:polysaccharide binding"/>
    <property type="evidence" value="ECO:0007669"/>
    <property type="project" value="UniProtKB-UniRule"/>
</dbReference>
<gene>
    <name evidence="3" type="ORF">Rhe02_64910</name>
</gene>
<name>A0A8J3VII6_9ACTN</name>
<evidence type="ECO:0000256" key="1">
    <source>
        <dbReference type="SAM" id="MobiDB-lite"/>
    </source>
</evidence>
<accession>A0A8J3VII6</accession>
<dbReference type="EMBL" id="BONY01000049">
    <property type="protein sequence ID" value="GIH08424.1"/>
    <property type="molecule type" value="Genomic_DNA"/>
</dbReference>
<proteinExistence type="predicted"/>
<dbReference type="SUPFAM" id="SSF49384">
    <property type="entry name" value="Carbohydrate-binding domain"/>
    <property type="match status" value="1"/>
</dbReference>
<dbReference type="Pfam" id="PF00553">
    <property type="entry name" value="CBM_2"/>
    <property type="match status" value="1"/>
</dbReference>
<dbReference type="PROSITE" id="PS51173">
    <property type="entry name" value="CBM2"/>
    <property type="match status" value="1"/>
</dbReference>
<evidence type="ECO:0000313" key="4">
    <source>
        <dbReference type="Proteomes" id="UP000612899"/>
    </source>
</evidence>
<reference evidence="3" key="1">
    <citation type="submission" date="2021-01" db="EMBL/GenBank/DDBJ databases">
        <title>Whole genome shotgun sequence of Rhizocola hellebori NBRC 109834.</title>
        <authorList>
            <person name="Komaki H."/>
            <person name="Tamura T."/>
        </authorList>
    </citation>
    <scope>NUCLEOTIDE SEQUENCE</scope>
    <source>
        <strain evidence="3">NBRC 109834</strain>
    </source>
</reference>
<dbReference type="Proteomes" id="UP000612899">
    <property type="component" value="Unassembled WGS sequence"/>
</dbReference>
<dbReference type="AlphaFoldDB" id="A0A8J3VII6"/>
<dbReference type="GO" id="GO:0004553">
    <property type="term" value="F:hydrolase activity, hydrolyzing O-glycosyl compounds"/>
    <property type="evidence" value="ECO:0007669"/>
    <property type="project" value="InterPro"/>
</dbReference>
<organism evidence="3 4">
    <name type="scientific">Rhizocola hellebori</name>
    <dbReference type="NCBI Taxonomy" id="1392758"/>
    <lineage>
        <taxon>Bacteria</taxon>
        <taxon>Bacillati</taxon>
        <taxon>Actinomycetota</taxon>
        <taxon>Actinomycetes</taxon>
        <taxon>Micromonosporales</taxon>
        <taxon>Micromonosporaceae</taxon>
        <taxon>Rhizocola</taxon>
    </lineage>
</organism>
<feature type="compositionally biased region" description="Low complexity" evidence="1">
    <location>
        <begin position="74"/>
        <end position="83"/>
    </location>
</feature>
<feature type="region of interest" description="Disordered" evidence="1">
    <location>
        <begin position="62"/>
        <end position="126"/>
    </location>
</feature>
<evidence type="ECO:0000259" key="2">
    <source>
        <dbReference type="PROSITE" id="PS51173"/>
    </source>
</evidence>